<gene>
    <name evidence="2" type="ORF">CEG18_29675</name>
</gene>
<keyword evidence="1" id="KW-0812">Transmembrane</keyword>
<dbReference type="AlphaFoldDB" id="A0A246F2V9"/>
<reference evidence="2 3" key="1">
    <citation type="submission" date="2017-06" db="EMBL/GenBank/DDBJ databases">
        <title>Draft genome of Pseudomonas nitroreducens DF05.</title>
        <authorList>
            <person name="Iyer R."/>
        </authorList>
    </citation>
    <scope>NUCLEOTIDE SEQUENCE [LARGE SCALE GENOMIC DNA]</scope>
    <source>
        <strain evidence="2 3">DF05</strain>
    </source>
</reference>
<evidence type="ECO:0000313" key="3">
    <source>
        <dbReference type="Proteomes" id="UP000198145"/>
    </source>
</evidence>
<keyword evidence="1" id="KW-0472">Membrane</keyword>
<dbReference type="EMBL" id="NJBA01000182">
    <property type="protein sequence ID" value="OWP36685.1"/>
    <property type="molecule type" value="Genomic_DNA"/>
</dbReference>
<feature type="non-terminal residue" evidence="2">
    <location>
        <position position="1"/>
    </location>
</feature>
<evidence type="ECO:0000313" key="2">
    <source>
        <dbReference type="EMBL" id="OWP36685.1"/>
    </source>
</evidence>
<feature type="transmembrane region" description="Helical" evidence="1">
    <location>
        <begin position="80"/>
        <end position="99"/>
    </location>
</feature>
<proteinExistence type="predicted"/>
<organism evidence="2 3">
    <name type="scientific">Pseudomonas nitroreducens</name>
    <dbReference type="NCBI Taxonomy" id="46680"/>
    <lineage>
        <taxon>Bacteria</taxon>
        <taxon>Pseudomonadati</taxon>
        <taxon>Pseudomonadota</taxon>
        <taxon>Gammaproteobacteria</taxon>
        <taxon>Pseudomonadales</taxon>
        <taxon>Pseudomonadaceae</taxon>
        <taxon>Pseudomonas</taxon>
    </lineage>
</organism>
<sequence>HGIDIACWDGATLQSLGSASHESASGAMSAAKAGFLLRPRFMPAEVVCRGHFTGPARVSALQWPAGEMTLSIQQFHRKSGLLDGGMIVLSLFILITALINRQLLYLQFAVWLILNLRVGAISAGYD</sequence>
<feature type="non-terminal residue" evidence="2">
    <location>
        <position position="126"/>
    </location>
</feature>
<comment type="caution">
    <text evidence="2">The sequence shown here is derived from an EMBL/GenBank/DDBJ whole genome shotgun (WGS) entry which is preliminary data.</text>
</comment>
<evidence type="ECO:0000256" key="1">
    <source>
        <dbReference type="SAM" id="Phobius"/>
    </source>
</evidence>
<feature type="transmembrane region" description="Helical" evidence="1">
    <location>
        <begin position="105"/>
        <end position="125"/>
    </location>
</feature>
<dbReference type="RefSeq" id="WP_197698156.1">
    <property type="nucleotide sequence ID" value="NZ_NJBA01000182.1"/>
</dbReference>
<protein>
    <submittedName>
        <fullName evidence="2">Uncharacterized protein</fullName>
    </submittedName>
</protein>
<accession>A0A246F2V9</accession>
<name>A0A246F2V9_PSENT</name>
<keyword evidence="1" id="KW-1133">Transmembrane helix</keyword>
<dbReference type="Proteomes" id="UP000198145">
    <property type="component" value="Unassembled WGS sequence"/>
</dbReference>